<sequence>MRAFLKCAVLVAFAMFFIACGDNPNGPDYDVQPAAKMATDVGVTTAVAFTGDTDAGELRITAEGYFHGGIIANSAMTACTKTSGTPLTISAMVGTSEKVVQRGLSPVGDGSSVWWGYIQGYPKNTTSESRNVTFIVSATDTNGVVVGADTITLVQPVYDVPSPQPMPLSLFMEASYVSYMEVTKTETVTKTEEITNTGGSAGPGSIGTTTVISGSGHGGSSSNTQTPTQSVAELITVSSTSSVETGNDSIESMALESDNKQSSIVVLSPNGGESWSLGSTQTIKWSSRNVKKVSFWLCRGNTCGRIGVGKLPATGIANIGSYTFVVGTDVTPFGAYVPSSSLIPSSNLKIRVASEDDYPISSVDDKSDEPFSVEYEKVPQVLQLGWEVRLCREGIPCTDSFWRVFGQHPLATDGVDEVQAIYFQEGMPADIVYPPLPPGENRLFLLMLGNQYLTRDIRSVGSSEVVFRFYIQHAPDPSATLTWDLSRFPKTATGEVVNTYTGSHLADIQDGEVTIYPPLDKIDFVVRHKQN</sequence>
<gene>
    <name evidence="4" type="ORF">HYV66_02860</name>
</gene>
<dbReference type="AlphaFoldDB" id="A0A932DSL0"/>
<dbReference type="Proteomes" id="UP000709672">
    <property type="component" value="Unassembled WGS sequence"/>
</dbReference>
<reference evidence="4" key="1">
    <citation type="submission" date="2020-07" db="EMBL/GenBank/DDBJ databases">
        <title>Huge and variable diversity of episymbiotic CPR bacteria and DPANN archaea in groundwater ecosystems.</title>
        <authorList>
            <person name="He C.Y."/>
            <person name="Keren R."/>
            <person name="Whittaker M."/>
            <person name="Farag I.F."/>
            <person name="Doudna J."/>
            <person name="Cate J.H.D."/>
            <person name="Banfield J.F."/>
        </authorList>
    </citation>
    <scope>NUCLEOTIDE SEQUENCE</scope>
    <source>
        <strain evidence="4">NC_groundwater_418_Ag_B-0.1um_45_10</strain>
    </source>
</reference>
<comment type="caution">
    <text evidence="4">The sequence shown here is derived from an EMBL/GenBank/DDBJ whole genome shotgun (WGS) entry which is preliminary data.</text>
</comment>
<dbReference type="EMBL" id="JACPHQ010000040">
    <property type="protein sequence ID" value="MBI2466140.1"/>
    <property type="molecule type" value="Genomic_DNA"/>
</dbReference>
<feature type="chain" id="PRO_5036882277" description="Yeast cell wall synthesis Kre9/Knh1-like N-terminal domain-containing protein" evidence="2">
    <location>
        <begin position="22"/>
        <end position="531"/>
    </location>
</feature>
<evidence type="ECO:0000256" key="1">
    <source>
        <dbReference type="ARBA" id="ARBA00022729"/>
    </source>
</evidence>
<keyword evidence="1 2" id="KW-0732">Signal</keyword>
<organism evidence="4 5">
    <name type="scientific">Candidatus Sungiibacteriota bacterium</name>
    <dbReference type="NCBI Taxonomy" id="2750080"/>
    <lineage>
        <taxon>Bacteria</taxon>
        <taxon>Candidatus Sungiibacteriota</taxon>
    </lineage>
</organism>
<dbReference type="PROSITE" id="PS51257">
    <property type="entry name" value="PROKAR_LIPOPROTEIN"/>
    <property type="match status" value="1"/>
</dbReference>
<dbReference type="InterPro" id="IPR018466">
    <property type="entry name" value="Kre9/Knh1-like_N"/>
</dbReference>
<evidence type="ECO:0000259" key="3">
    <source>
        <dbReference type="Pfam" id="PF10342"/>
    </source>
</evidence>
<evidence type="ECO:0000256" key="2">
    <source>
        <dbReference type="SAM" id="SignalP"/>
    </source>
</evidence>
<proteinExistence type="predicted"/>
<feature type="domain" description="Yeast cell wall synthesis Kre9/Knh1-like N-terminal" evidence="3">
    <location>
        <begin position="268"/>
        <end position="336"/>
    </location>
</feature>
<name>A0A932DSL0_9BACT</name>
<dbReference type="Pfam" id="PF10342">
    <property type="entry name" value="Kre9_KNH"/>
    <property type="match status" value="1"/>
</dbReference>
<evidence type="ECO:0000313" key="4">
    <source>
        <dbReference type="EMBL" id="MBI2466140.1"/>
    </source>
</evidence>
<accession>A0A932DSL0</accession>
<feature type="signal peptide" evidence="2">
    <location>
        <begin position="1"/>
        <end position="21"/>
    </location>
</feature>
<protein>
    <recommendedName>
        <fullName evidence="3">Yeast cell wall synthesis Kre9/Knh1-like N-terminal domain-containing protein</fullName>
    </recommendedName>
</protein>
<evidence type="ECO:0000313" key="5">
    <source>
        <dbReference type="Proteomes" id="UP000709672"/>
    </source>
</evidence>